<dbReference type="Proteomes" id="UP000030643">
    <property type="component" value="Unassembled WGS sequence"/>
</dbReference>
<accession>A0A069CUP8</accession>
<evidence type="ECO:0000313" key="2">
    <source>
        <dbReference type="Proteomes" id="UP000030643"/>
    </source>
</evidence>
<gene>
    <name evidence="1" type="ORF">WOSG25_110080</name>
</gene>
<keyword evidence="2" id="KW-1185">Reference proteome</keyword>
<dbReference type="RefSeq" id="WP_027699495.1">
    <property type="nucleotide sequence ID" value="NZ_DF820494.1"/>
</dbReference>
<sequence length="146" mass="17749">MKRYNLINRQKTFRTLAEFHPKQELKETYIYKEFTEHFKIGNLAFGTLPENDFTEDLRTLMEWNEWDKQRVDTSNEWHEQPIVMSEQQDQIYISMMFKNLVEKGTYSYWQVMRAGNNIELFQLVTTKEIDESRYIKNGPYAFQPLN</sequence>
<dbReference type="STRING" id="1329250.WOSG25_110080"/>
<organism evidence="1 2">
    <name type="scientific">Weissella oryzae (strain DSM 25784 / JCM 18191 / LMG 30913 / SG25)</name>
    <dbReference type="NCBI Taxonomy" id="1329250"/>
    <lineage>
        <taxon>Bacteria</taxon>
        <taxon>Bacillati</taxon>
        <taxon>Bacillota</taxon>
        <taxon>Bacilli</taxon>
        <taxon>Lactobacillales</taxon>
        <taxon>Lactobacillaceae</taxon>
        <taxon>Weissella</taxon>
    </lineage>
</organism>
<evidence type="ECO:0000313" key="1">
    <source>
        <dbReference type="EMBL" id="GAK31530.1"/>
    </source>
</evidence>
<proteinExistence type="predicted"/>
<name>A0A069CUP8_WEIOS</name>
<protein>
    <submittedName>
        <fullName evidence="1">Cytosolic nonspecific dipeptidase</fullName>
    </submittedName>
</protein>
<dbReference type="EMBL" id="DF820494">
    <property type="protein sequence ID" value="GAK31530.1"/>
    <property type="molecule type" value="Genomic_DNA"/>
</dbReference>
<reference evidence="2" key="1">
    <citation type="journal article" date="2014" name="Genome Announc.">
        <title>Draft genome sequence of Weissella oryzae SG25T, isolated from fermented rice grains.</title>
        <authorList>
            <person name="Tanizawa Y."/>
            <person name="Fujisawa T."/>
            <person name="Mochizuki T."/>
            <person name="Kaminuma E."/>
            <person name="Suzuki Y."/>
            <person name="Nakamura Y."/>
            <person name="Tohno M."/>
        </authorList>
    </citation>
    <scope>NUCLEOTIDE SEQUENCE [LARGE SCALE GENOMIC DNA]</scope>
    <source>
        <strain evidence="2">DSM 25784 / JCM 18191 / LMG 30913 / SG25</strain>
    </source>
</reference>
<dbReference type="AlphaFoldDB" id="A0A069CUP8"/>